<reference evidence="2 3" key="1">
    <citation type="submission" date="2018-08" db="EMBL/GenBank/DDBJ databases">
        <title>Parvularcula sp. SM1705, isolated from surface water of the South Sea China.</title>
        <authorList>
            <person name="Sun L."/>
        </authorList>
    </citation>
    <scope>NUCLEOTIDE SEQUENCE [LARGE SCALE GENOMIC DNA]</scope>
    <source>
        <strain evidence="2 3">SM1705</strain>
    </source>
</reference>
<dbReference type="Proteomes" id="UP000264589">
    <property type="component" value="Unassembled WGS sequence"/>
</dbReference>
<keyword evidence="3" id="KW-1185">Reference proteome</keyword>
<proteinExistence type="predicted"/>
<evidence type="ECO:0000313" key="2">
    <source>
        <dbReference type="EMBL" id="RFB05388.1"/>
    </source>
</evidence>
<evidence type="ECO:0000256" key="1">
    <source>
        <dbReference type="SAM" id="Phobius"/>
    </source>
</evidence>
<keyword evidence="1" id="KW-0812">Transmembrane</keyword>
<dbReference type="EMBL" id="QUQO01000001">
    <property type="protein sequence ID" value="RFB05388.1"/>
    <property type="molecule type" value="Genomic_DNA"/>
</dbReference>
<feature type="transmembrane region" description="Helical" evidence="1">
    <location>
        <begin position="51"/>
        <end position="73"/>
    </location>
</feature>
<feature type="transmembrane region" description="Helical" evidence="1">
    <location>
        <begin position="137"/>
        <end position="156"/>
    </location>
</feature>
<dbReference type="RefSeq" id="WP_116392020.1">
    <property type="nucleotide sequence ID" value="NZ_QUQO01000001.1"/>
</dbReference>
<keyword evidence="1" id="KW-0472">Membrane</keyword>
<protein>
    <submittedName>
        <fullName evidence="2">Uncharacterized protein</fullName>
    </submittedName>
</protein>
<sequence length="190" mass="21046">MQTDTLREALNAERRASYLRLGGGWPIPLAGTVYWAALALLGYTGFSLSEWSMAAFFGTGAIFPMALIFAALFRNPFMKEKTAVTSVLVPTFISMLLFWPMIIAAMQAAPELIPLILAIGLSLHWPVIGWSYGRTSLYTAHAVIRAVMVLMIWLYLPDERLTLLPLSVAGIYLLTVLAILIDTKALARRR</sequence>
<dbReference type="OrthoDB" id="7630092at2"/>
<gene>
    <name evidence="2" type="ORF">DX908_09030</name>
</gene>
<feature type="transmembrane region" description="Helical" evidence="1">
    <location>
        <begin position="21"/>
        <end position="45"/>
    </location>
</feature>
<evidence type="ECO:0000313" key="3">
    <source>
        <dbReference type="Proteomes" id="UP000264589"/>
    </source>
</evidence>
<dbReference type="InterPro" id="IPR053824">
    <property type="entry name" value="DUF7010"/>
</dbReference>
<feature type="transmembrane region" description="Helical" evidence="1">
    <location>
        <begin position="85"/>
        <end position="106"/>
    </location>
</feature>
<dbReference type="Pfam" id="PF22765">
    <property type="entry name" value="DUF7010"/>
    <property type="match status" value="1"/>
</dbReference>
<name>A0A371RIX6_9PROT</name>
<dbReference type="InParanoid" id="A0A371RIX6"/>
<keyword evidence="1" id="KW-1133">Transmembrane helix</keyword>
<accession>A0A371RIX6</accession>
<comment type="caution">
    <text evidence="2">The sequence shown here is derived from an EMBL/GenBank/DDBJ whole genome shotgun (WGS) entry which is preliminary data.</text>
</comment>
<dbReference type="AlphaFoldDB" id="A0A371RIX6"/>
<organism evidence="2 3">
    <name type="scientific">Parvularcula marina</name>
    <dbReference type="NCBI Taxonomy" id="2292771"/>
    <lineage>
        <taxon>Bacteria</taxon>
        <taxon>Pseudomonadati</taxon>
        <taxon>Pseudomonadota</taxon>
        <taxon>Alphaproteobacteria</taxon>
        <taxon>Parvularculales</taxon>
        <taxon>Parvularculaceae</taxon>
        <taxon>Parvularcula</taxon>
    </lineage>
</organism>
<feature type="transmembrane region" description="Helical" evidence="1">
    <location>
        <begin position="162"/>
        <end position="181"/>
    </location>
</feature>
<feature type="transmembrane region" description="Helical" evidence="1">
    <location>
        <begin position="112"/>
        <end position="130"/>
    </location>
</feature>